<evidence type="ECO:0000256" key="1">
    <source>
        <dbReference type="SAM" id="Phobius"/>
    </source>
</evidence>
<protein>
    <submittedName>
        <fullName evidence="2">Unannotated protein</fullName>
    </submittedName>
</protein>
<reference evidence="2" key="1">
    <citation type="submission" date="2020-05" db="EMBL/GenBank/DDBJ databases">
        <authorList>
            <person name="Chiriac C."/>
            <person name="Salcher M."/>
            <person name="Ghai R."/>
            <person name="Kavagutti S V."/>
        </authorList>
    </citation>
    <scope>NUCLEOTIDE SEQUENCE</scope>
</reference>
<dbReference type="EMBL" id="CAEZYZ010000162">
    <property type="protein sequence ID" value="CAB4754626.1"/>
    <property type="molecule type" value="Genomic_DNA"/>
</dbReference>
<evidence type="ECO:0000313" key="2">
    <source>
        <dbReference type="EMBL" id="CAB4754626.1"/>
    </source>
</evidence>
<keyword evidence="1" id="KW-0472">Membrane</keyword>
<feature type="transmembrane region" description="Helical" evidence="1">
    <location>
        <begin position="38"/>
        <end position="57"/>
    </location>
</feature>
<organism evidence="2">
    <name type="scientific">freshwater metagenome</name>
    <dbReference type="NCBI Taxonomy" id="449393"/>
    <lineage>
        <taxon>unclassified sequences</taxon>
        <taxon>metagenomes</taxon>
        <taxon>ecological metagenomes</taxon>
    </lineage>
</organism>
<keyword evidence="1" id="KW-0812">Transmembrane</keyword>
<feature type="transmembrane region" description="Helical" evidence="1">
    <location>
        <begin position="104"/>
        <end position="126"/>
    </location>
</feature>
<dbReference type="AlphaFoldDB" id="A0A6J6U592"/>
<feature type="transmembrane region" description="Helical" evidence="1">
    <location>
        <begin position="12"/>
        <end position="32"/>
    </location>
</feature>
<accession>A0A6J6U592</accession>
<proteinExistence type="predicted"/>
<feature type="transmembrane region" description="Helical" evidence="1">
    <location>
        <begin position="69"/>
        <end position="92"/>
    </location>
</feature>
<feature type="transmembrane region" description="Helical" evidence="1">
    <location>
        <begin position="188"/>
        <end position="209"/>
    </location>
</feature>
<name>A0A6J6U592_9ZZZZ</name>
<gene>
    <name evidence="2" type="ORF">UFOPK2810_01001</name>
</gene>
<keyword evidence="1" id="KW-1133">Transmembrane helix</keyword>
<sequence length="214" mass="23274">MPDELKGFRGRHPIKAIAIVIIIVAIQISLPAEVTPGPAWVIILVELSGIPIVYVSRTLGIVSTPRFRYIMDVYFFLLICSGAANAVLLLGAALDDSGSSGLSLLYAGFGVLTINVLSFGLIYWWIDGGGPVVRLKKQVTQWDFQFPQQLAQGSVWEPTILDYLYVAYTNILAFSPTDAMPLTHRVKLLFTVQSAISVLTVVITVGHAINVLSS</sequence>